<dbReference type="InterPro" id="IPR014710">
    <property type="entry name" value="RmlC-like_jellyroll"/>
</dbReference>
<keyword evidence="8" id="KW-0407">Ion channel</keyword>
<keyword evidence="12" id="KW-1185">Reference proteome</keyword>
<dbReference type="EMBL" id="FOIJ01000001">
    <property type="protein sequence ID" value="SES71568.1"/>
    <property type="molecule type" value="Genomic_DNA"/>
</dbReference>
<keyword evidence="5" id="KW-0406">Ion transport</keyword>
<evidence type="ECO:0000256" key="8">
    <source>
        <dbReference type="ARBA" id="ARBA00023303"/>
    </source>
</evidence>
<sequence>MPNQSQIATSENRQSRRPTTSRPASGQGADTADSSSLRRAKDLGAELLAQGKLKAALSTFQEVVNAAPGEPLYRQKVAEILQRLGRTEEAIAEYETAVWDWARAGWLLRAIALCKVILQLEPGHLRTQALLAQLYGRREHPRSREVRQGPGAAVPPGLVTRHAKKVPAASGLGAPMPPIPIFSALGREVFREVLGGVERRVCQPGEVIVREGAPGNSMFIIVEGQVNVVRQGRAERPMTLASLGDGEFFGEMALLYEGPRLSSVVAATEAVLLEFSRERMEAIAARYPQMKEVVERLFRQRLLANVLRSNPLFAGWPEALQQAVSEAFLPLAVQEGEELLRRGQPSQALYLLLRGRCAVFHQHVDGHETPYPELEEGAVFGEISLFRSRLATASVRASTSCVLLKLDPAALERLLPHHPMLHKELQRLGAERMLRTHLLLAGRPPRV</sequence>
<evidence type="ECO:0000313" key="12">
    <source>
        <dbReference type="Proteomes" id="UP000199181"/>
    </source>
</evidence>
<evidence type="ECO:0000313" key="11">
    <source>
        <dbReference type="EMBL" id="SES71568.1"/>
    </source>
</evidence>
<accession>A0A1H9YR90</accession>
<evidence type="ECO:0000256" key="5">
    <source>
        <dbReference type="ARBA" id="ARBA00023065"/>
    </source>
</evidence>
<evidence type="ECO:0000256" key="7">
    <source>
        <dbReference type="ARBA" id="ARBA00023286"/>
    </source>
</evidence>
<dbReference type="InterPro" id="IPR011990">
    <property type="entry name" value="TPR-like_helical_dom_sf"/>
</dbReference>
<dbReference type="Gene3D" id="1.25.40.10">
    <property type="entry name" value="Tetratricopeptide repeat domain"/>
    <property type="match status" value="1"/>
</dbReference>
<dbReference type="InterPro" id="IPR050866">
    <property type="entry name" value="CNG_cation_channel"/>
</dbReference>
<dbReference type="SMART" id="SM00100">
    <property type="entry name" value="cNMP"/>
    <property type="match status" value="2"/>
</dbReference>
<dbReference type="InterPro" id="IPR018488">
    <property type="entry name" value="cNMP-bd_CS"/>
</dbReference>
<dbReference type="PANTHER" id="PTHR45638:SF11">
    <property type="entry name" value="CYCLIC NUCLEOTIDE-GATED CATION CHANNEL SUBUNIT A"/>
    <property type="match status" value="1"/>
</dbReference>
<keyword evidence="6" id="KW-0472">Membrane</keyword>
<dbReference type="InterPro" id="IPR018490">
    <property type="entry name" value="cNMP-bd_dom_sf"/>
</dbReference>
<dbReference type="RefSeq" id="WP_093514982.1">
    <property type="nucleotide sequence ID" value="NZ_FOIJ01000001.1"/>
</dbReference>
<keyword evidence="7" id="KW-1071">Ligand-gated ion channel</keyword>
<dbReference type="InterPro" id="IPR000595">
    <property type="entry name" value="cNMP-bd_dom"/>
</dbReference>
<dbReference type="GO" id="GO:0005221">
    <property type="term" value="F:intracellularly cyclic nucleotide-activated monoatomic cation channel activity"/>
    <property type="evidence" value="ECO:0007669"/>
    <property type="project" value="InterPro"/>
</dbReference>
<organism evidence="11 12">
    <name type="scientific">Stigmatella erecta</name>
    <dbReference type="NCBI Taxonomy" id="83460"/>
    <lineage>
        <taxon>Bacteria</taxon>
        <taxon>Pseudomonadati</taxon>
        <taxon>Myxococcota</taxon>
        <taxon>Myxococcia</taxon>
        <taxon>Myxococcales</taxon>
        <taxon>Cystobacterineae</taxon>
        <taxon>Archangiaceae</taxon>
        <taxon>Stigmatella</taxon>
    </lineage>
</organism>
<dbReference type="GO" id="GO:0016020">
    <property type="term" value="C:membrane"/>
    <property type="evidence" value="ECO:0007669"/>
    <property type="project" value="UniProtKB-SubCell"/>
</dbReference>
<evidence type="ECO:0000256" key="1">
    <source>
        <dbReference type="ARBA" id="ARBA00004141"/>
    </source>
</evidence>
<dbReference type="Pfam" id="PF00027">
    <property type="entry name" value="cNMP_binding"/>
    <property type="match status" value="2"/>
</dbReference>
<keyword evidence="3" id="KW-0812">Transmembrane</keyword>
<dbReference type="SUPFAM" id="SSF48452">
    <property type="entry name" value="TPR-like"/>
    <property type="match status" value="1"/>
</dbReference>
<gene>
    <name evidence="11" type="ORF">SAMN05443639_10124</name>
</gene>
<evidence type="ECO:0000256" key="2">
    <source>
        <dbReference type="ARBA" id="ARBA00022448"/>
    </source>
</evidence>
<evidence type="ECO:0000259" key="10">
    <source>
        <dbReference type="PROSITE" id="PS50042"/>
    </source>
</evidence>
<evidence type="ECO:0000256" key="9">
    <source>
        <dbReference type="SAM" id="MobiDB-lite"/>
    </source>
</evidence>
<feature type="compositionally biased region" description="Polar residues" evidence="9">
    <location>
        <begin position="1"/>
        <end position="24"/>
    </location>
</feature>
<dbReference type="PROSITE" id="PS50042">
    <property type="entry name" value="CNMP_BINDING_3"/>
    <property type="match status" value="2"/>
</dbReference>
<name>A0A1H9YR90_9BACT</name>
<dbReference type="PANTHER" id="PTHR45638">
    <property type="entry name" value="CYCLIC NUCLEOTIDE-GATED CATION CHANNEL SUBUNIT A"/>
    <property type="match status" value="1"/>
</dbReference>
<dbReference type="PRINTS" id="PR00103">
    <property type="entry name" value="CAMPKINASE"/>
</dbReference>
<dbReference type="Gene3D" id="2.60.120.10">
    <property type="entry name" value="Jelly Rolls"/>
    <property type="match status" value="2"/>
</dbReference>
<keyword evidence="2" id="KW-0813">Transport</keyword>
<dbReference type="SUPFAM" id="SSF51206">
    <property type="entry name" value="cAMP-binding domain-like"/>
    <property type="match status" value="2"/>
</dbReference>
<dbReference type="GO" id="GO:0044877">
    <property type="term" value="F:protein-containing complex binding"/>
    <property type="evidence" value="ECO:0007669"/>
    <property type="project" value="TreeGrafter"/>
</dbReference>
<feature type="domain" description="Cyclic nucleotide-binding" evidence="10">
    <location>
        <begin position="181"/>
        <end position="301"/>
    </location>
</feature>
<reference evidence="12" key="1">
    <citation type="submission" date="2016-10" db="EMBL/GenBank/DDBJ databases">
        <authorList>
            <person name="Varghese N."/>
            <person name="Submissions S."/>
        </authorList>
    </citation>
    <scope>NUCLEOTIDE SEQUENCE [LARGE SCALE GENOMIC DNA]</scope>
    <source>
        <strain evidence="12">DSM 16858</strain>
    </source>
</reference>
<dbReference type="CDD" id="cd00038">
    <property type="entry name" value="CAP_ED"/>
    <property type="match status" value="2"/>
</dbReference>
<keyword evidence="4" id="KW-1133">Transmembrane helix</keyword>
<evidence type="ECO:0000256" key="6">
    <source>
        <dbReference type="ARBA" id="ARBA00023136"/>
    </source>
</evidence>
<feature type="region of interest" description="Disordered" evidence="9">
    <location>
        <begin position="1"/>
        <end position="36"/>
    </location>
</feature>
<proteinExistence type="predicted"/>
<comment type="subcellular location">
    <subcellularLocation>
        <location evidence="1">Membrane</location>
        <topology evidence="1">Multi-pass membrane protein</topology>
    </subcellularLocation>
</comment>
<evidence type="ECO:0000256" key="4">
    <source>
        <dbReference type="ARBA" id="ARBA00022989"/>
    </source>
</evidence>
<dbReference type="Proteomes" id="UP000199181">
    <property type="component" value="Unassembled WGS sequence"/>
</dbReference>
<dbReference type="PROSITE" id="PS00888">
    <property type="entry name" value="CNMP_BINDING_1"/>
    <property type="match status" value="1"/>
</dbReference>
<evidence type="ECO:0000256" key="3">
    <source>
        <dbReference type="ARBA" id="ARBA00022692"/>
    </source>
</evidence>
<dbReference type="AlphaFoldDB" id="A0A1H9YR90"/>
<protein>
    <submittedName>
        <fullName evidence="11">Cyclic nucleotide-binding domain-containing protein</fullName>
    </submittedName>
</protein>
<feature type="domain" description="Cyclic nucleotide-binding" evidence="10">
    <location>
        <begin position="312"/>
        <end position="415"/>
    </location>
</feature>